<dbReference type="Pfam" id="PF13595">
    <property type="entry name" value="DUF4138"/>
    <property type="match status" value="1"/>
</dbReference>
<organism evidence="1 2">
    <name type="scientific">Plebeiibacterium sediminum</name>
    <dbReference type="NCBI Taxonomy" id="2992112"/>
    <lineage>
        <taxon>Bacteria</taxon>
        <taxon>Pseudomonadati</taxon>
        <taxon>Bacteroidota</taxon>
        <taxon>Bacteroidia</taxon>
        <taxon>Marinilabiliales</taxon>
        <taxon>Marinilabiliaceae</taxon>
        <taxon>Plebeiibacterium</taxon>
    </lineage>
</organism>
<reference evidence="1" key="1">
    <citation type="submission" date="2022-10" db="EMBL/GenBank/DDBJ databases">
        <authorList>
            <person name="Yu W.X."/>
        </authorList>
    </citation>
    <scope>NUCLEOTIDE SEQUENCE</scope>
    <source>
        <strain evidence="1">AAT</strain>
    </source>
</reference>
<proteinExistence type="predicted"/>
<sequence>MRQSYFILMLVFIQTLCFAENKKYKTIEVGLTTTIHVIFPSNIISYDIGLGKTGEYEDILSEQPSKNRLKLAAGIAHFQNTNLFVETEKAYYNFILTYNAFPENQLITIEKQDAVQFKKIATTPANTSEKNEEKDMIELSEDKYVAYVCKDLYEKTEHSFLSANAALGIIFQLDNIYVKQDKLYLKFSIKNQSNVKYEIGYLGYLIKLKGKGKKQGVVVDETVKPYYTYQAFNEIQSSKEDKVIAVFDKFTLDKKKNLIVNLWEKEGERMIELKINPQQIVKAQIIKN</sequence>
<dbReference type="InterPro" id="IPR022298">
    <property type="entry name" value="Conjug_transposon_TraN"/>
</dbReference>
<gene>
    <name evidence="1" type="ORF">OM075_17995</name>
</gene>
<protein>
    <submittedName>
        <fullName evidence="1">Conjugative transposon protein TraN</fullName>
    </submittedName>
</protein>
<evidence type="ECO:0000313" key="1">
    <source>
        <dbReference type="EMBL" id="MCW3788365.1"/>
    </source>
</evidence>
<name>A0AAE3M874_9BACT</name>
<dbReference type="AlphaFoldDB" id="A0AAE3M874"/>
<evidence type="ECO:0000313" key="2">
    <source>
        <dbReference type="Proteomes" id="UP001209229"/>
    </source>
</evidence>
<dbReference type="Proteomes" id="UP001209229">
    <property type="component" value="Unassembled WGS sequence"/>
</dbReference>
<comment type="caution">
    <text evidence="1">The sequence shown here is derived from an EMBL/GenBank/DDBJ whole genome shotgun (WGS) entry which is preliminary data.</text>
</comment>
<accession>A0AAE3M874</accession>
<dbReference type="RefSeq" id="WP_301191924.1">
    <property type="nucleotide sequence ID" value="NZ_JAPDPJ010000051.1"/>
</dbReference>
<dbReference type="EMBL" id="JAPDPJ010000051">
    <property type="protein sequence ID" value="MCW3788365.1"/>
    <property type="molecule type" value="Genomic_DNA"/>
</dbReference>
<keyword evidence="2" id="KW-1185">Reference proteome</keyword>